<dbReference type="InterPro" id="IPR012675">
    <property type="entry name" value="Beta-grasp_dom_sf"/>
</dbReference>
<gene>
    <name evidence="6" type="ORF">Ga0061069_11211</name>
</gene>
<dbReference type="InterPro" id="IPR004811">
    <property type="entry name" value="RelA/Spo_fam"/>
</dbReference>
<dbReference type="GO" id="GO:0015949">
    <property type="term" value="P:nucleobase-containing small molecule interconversion"/>
    <property type="evidence" value="ECO:0007669"/>
    <property type="project" value="UniProtKB-ARBA"/>
</dbReference>
<dbReference type="CDD" id="cd05399">
    <property type="entry name" value="NT_Rel-Spo_like"/>
    <property type="match status" value="1"/>
</dbReference>
<dbReference type="SUPFAM" id="SSF109604">
    <property type="entry name" value="HD-domain/PDEase-like"/>
    <property type="match status" value="1"/>
</dbReference>
<dbReference type="OrthoDB" id="9805041at2"/>
<dbReference type="Pfam" id="PF19296">
    <property type="entry name" value="RelA_AH_RIS"/>
    <property type="match status" value="1"/>
</dbReference>
<comment type="function">
    <text evidence="1">In eubacteria ppGpp (guanosine 3'-diphosphate 5'-diphosphate) is a mediator of the stringent response that coordinates a variety of cellular activities in response to changes in nutritional abundance.</text>
</comment>
<dbReference type="GO" id="GO:0008728">
    <property type="term" value="F:GTP diphosphokinase activity"/>
    <property type="evidence" value="ECO:0007669"/>
    <property type="project" value="TreeGrafter"/>
</dbReference>
<organism evidence="6 7">
    <name type="scientific">Thiomonas bhubaneswarensis</name>
    <dbReference type="NCBI Taxonomy" id="339866"/>
    <lineage>
        <taxon>Bacteria</taxon>
        <taxon>Pseudomonadati</taxon>
        <taxon>Pseudomonadota</taxon>
        <taxon>Betaproteobacteria</taxon>
        <taxon>Burkholderiales</taxon>
        <taxon>Thiomonas</taxon>
    </lineage>
</organism>
<dbReference type="SUPFAM" id="SSF81271">
    <property type="entry name" value="TGS-like"/>
    <property type="match status" value="1"/>
</dbReference>
<dbReference type="SMART" id="SM00954">
    <property type="entry name" value="RelA_SpoT"/>
    <property type="match status" value="1"/>
</dbReference>
<evidence type="ECO:0000259" key="5">
    <source>
        <dbReference type="PROSITE" id="PS51880"/>
    </source>
</evidence>
<dbReference type="InterPro" id="IPR006674">
    <property type="entry name" value="HD_domain"/>
</dbReference>
<dbReference type="Gene3D" id="3.30.70.260">
    <property type="match status" value="1"/>
</dbReference>
<dbReference type="STRING" id="339866.GCA_001418255_02797"/>
<dbReference type="PROSITE" id="PS51880">
    <property type="entry name" value="TGS"/>
    <property type="match status" value="1"/>
</dbReference>
<dbReference type="Gene3D" id="3.30.460.10">
    <property type="entry name" value="Beta Polymerase, domain 2"/>
    <property type="match status" value="1"/>
</dbReference>
<dbReference type="Pfam" id="PF13328">
    <property type="entry name" value="HD_4"/>
    <property type="match status" value="1"/>
</dbReference>
<name>A0A0K6IAN3_9BURK</name>
<dbReference type="FunFam" id="3.10.20.30:FF:000002">
    <property type="entry name" value="GTP pyrophosphokinase (RelA/SpoT)"/>
    <property type="match status" value="1"/>
</dbReference>
<evidence type="ECO:0000259" key="3">
    <source>
        <dbReference type="PROSITE" id="PS51671"/>
    </source>
</evidence>
<dbReference type="FunFam" id="1.10.3210.10:FF:000001">
    <property type="entry name" value="GTP pyrophosphokinase RelA"/>
    <property type="match status" value="1"/>
</dbReference>
<feature type="region of interest" description="Disordered" evidence="2">
    <location>
        <begin position="1"/>
        <end position="59"/>
    </location>
</feature>
<feature type="domain" description="ACT" evidence="3">
    <location>
        <begin position="724"/>
        <end position="799"/>
    </location>
</feature>
<dbReference type="CDD" id="cd04876">
    <property type="entry name" value="ACT_RelA-SpoT"/>
    <property type="match status" value="1"/>
</dbReference>
<dbReference type="PROSITE" id="PS51831">
    <property type="entry name" value="HD"/>
    <property type="match status" value="1"/>
</dbReference>
<proteinExistence type="inferred from homology"/>
<dbReference type="GO" id="GO:0005886">
    <property type="term" value="C:plasma membrane"/>
    <property type="evidence" value="ECO:0007669"/>
    <property type="project" value="TreeGrafter"/>
</dbReference>
<dbReference type="CDD" id="cd00077">
    <property type="entry name" value="HDc"/>
    <property type="match status" value="1"/>
</dbReference>
<protein>
    <submittedName>
        <fullName evidence="6">(P)ppGpp synthetase, RelA/SpoT family</fullName>
    </submittedName>
</protein>
<dbReference type="GO" id="GO:0015969">
    <property type="term" value="P:guanosine tetraphosphate metabolic process"/>
    <property type="evidence" value="ECO:0007669"/>
    <property type="project" value="InterPro"/>
</dbReference>
<feature type="compositionally biased region" description="Low complexity" evidence="2">
    <location>
        <begin position="37"/>
        <end position="55"/>
    </location>
</feature>
<dbReference type="SMART" id="SM00471">
    <property type="entry name" value="HDc"/>
    <property type="match status" value="1"/>
</dbReference>
<dbReference type="InterPro" id="IPR033655">
    <property type="entry name" value="TGS_RelA/SpoT"/>
</dbReference>
<dbReference type="InterPro" id="IPR007685">
    <property type="entry name" value="RelA_SpoT"/>
</dbReference>
<evidence type="ECO:0000259" key="4">
    <source>
        <dbReference type="PROSITE" id="PS51831"/>
    </source>
</evidence>
<reference evidence="7" key="1">
    <citation type="submission" date="2015-08" db="EMBL/GenBank/DDBJ databases">
        <authorList>
            <person name="Varghese N."/>
        </authorList>
    </citation>
    <scope>NUCLEOTIDE SEQUENCE [LARGE SCALE GENOMIC DNA]</scope>
    <source>
        <strain evidence="7">DSM 18181</strain>
    </source>
</reference>
<dbReference type="PROSITE" id="PS51671">
    <property type="entry name" value="ACT"/>
    <property type="match status" value="1"/>
</dbReference>
<dbReference type="GO" id="GO:0042594">
    <property type="term" value="P:response to starvation"/>
    <property type="evidence" value="ECO:0007669"/>
    <property type="project" value="TreeGrafter"/>
</dbReference>
<evidence type="ECO:0000313" key="6">
    <source>
        <dbReference type="EMBL" id="CUB00174.1"/>
    </source>
</evidence>
<dbReference type="PANTHER" id="PTHR21262:SF36">
    <property type="entry name" value="BIFUNCTIONAL (P)PPGPP SYNTHASE_HYDROLASE SPOT"/>
    <property type="match status" value="1"/>
</dbReference>
<feature type="domain" description="HD" evidence="4">
    <location>
        <begin position="123"/>
        <end position="222"/>
    </location>
</feature>
<dbReference type="InterPro" id="IPR002912">
    <property type="entry name" value="ACT_dom"/>
</dbReference>
<dbReference type="RefSeq" id="WP_055451622.1">
    <property type="nucleotide sequence ID" value="NZ_CYHF01000012.1"/>
</dbReference>
<dbReference type="FunFam" id="3.30.460.10:FF:000001">
    <property type="entry name" value="GTP pyrophosphokinase RelA"/>
    <property type="match status" value="1"/>
</dbReference>
<keyword evidence="7" id="KW-1185">Reference proteome</keyword>
<feature type="domain" description="TGS" evidence="5">
    <location>
        <begin position="464"/>
        <end position="525"/>
    </location>
</feature>
<dbReference type="InterPro" id="IPR045865">
    <property type="entry name" value="ACT-like_dom_sf"/>
</dbReference>
<dbReference type="GO" id="GO:0008893">
    <property type="term" value="F:guanosine-3',5'-bis(diphosphate) 3'-diphosphatase activity"/>
    <property type="evidence" value="ECO:0007669"/>
    <property type="project" value="TreeGrafter"/>
</dbReference>
<dbReference type="EMBL" id="CYHF01000012">
    <property type="protein sequence ID" value="CUB00174.1"/>
    <property type="molecule type" value="Genomic_DNA"/>
</dbReference>
<dbReference type="SUPFAM" id="SSF55021">
    <property type="entry name" value="ACT-like"/>
    <property type="match status" value="1"/>
</dbReference>
<dbReference type="NCBIfam" id="TIGR00691">
    <property type="entry name" value="spoT_relA"/>
    <property type="match status" value="1"/>
</dbReference>
<dbReference type="AlphaFoldDB" id="A0A0K6IAN3"/>
<dbReference type="SUPFAM" id="SSF81301">
    <property type="entry name" value="Nucleotidyltransferase"/>
    <property type="match status" value="1"/>
</dbReference>
<accession>A0A0K6IAN3</accession>
<dbReference type="Proteomes" id="UP000183649">
    <property type="component" value="Unassembled WGS sequence"/>
</dbReference>
<dbReference type="InterPro" id="IPR004095">
    <property type="entry name" value="TGS"/>
</dbReference>
<dbReference type="InterPro" id="IPR045600">
    <property type="entry name" value="RelA/SpoT_AH_RIS"/>
</dbReference>
<evidence type="ECO:0000256" key="2">
    <source>
        <dbReference type="SAM" id="MobiDB-lite"/>
    </source>
</evidence>
<evidence type="ECO:0000313" key="7">
    <source>
        <dbReference type="Proteomes" id="UP000183649"/>
    </source>
</evidence>
<comment type="similarity">
    <text evidence="1">Belongs to the relA/spoT family.</text>
</comment>
<dbReference type="Pfam" id="PF04607">
    <property type="entry name" value="RelA_SpoT"/>
    <property type="match status" value="1"/>
</dbReference>
<dbReference type="PANTHER" id="PTHR21262">
    <property type="entry name" value="GUANOSINE-3',5'-BIS DIPHOSPHATE 3'-PYROPHOSPHOHYDROLASE"/>
    <property type="match status" value="1"/>
</dbReference>
<dbReference type="InterPro" id="IPR012676">
    <property type="entry name" value="TGS-like"/>
</dbReference>
<dbReference type="InterPro" id="IPR043519">
    <property type="entry name" value="NT_sf"/>
</dbReference>
<dbReference type="InterPro" id="IPR003607">
    <property type="entry name" value="HD/PDEase_dom"/>
</dbReference>
<evidence type="ECO:0000256" key="1">
    <source>
        <dbReference type="RuleBase" id="RU003847"/>
    </source>
</evidence>
<sequence>MPSSPTAATGPKSSAVGRSVPAAGKPEAIKRPRARSKSAAAEPEPASVASAAPEANLDHPRIPAAPAALEEGSAARYVPVSLASLLSKLQAYLPEADLQKIREAYRFADAAHLGQYRASGEPYISHPVAVAELCADWKLDTQAIMAALLHDTAEDKGITQAELIEHFGPTVADLVDGLTKLDKLQFSNREENQSESFRKMLLAMARDIRVILVKLADRLHNMRTLGAMAAAKRVRISRETMDIYAPIAHRLGLNLVYRELQELGFANSHPNRYAVLSRAVQAARGNRHGLVEKILAATQTALKDAQIQAQLFGREKTLYSIYRKMRGKHLSFAHIQDIFGFRILVPEVLDCYRALGVLHGLYKPMPGKFEDYIAIPKANGYQSLHTTLIGPNGNPIEFQIRTEAMHRIAESGVAAHWLYKTQDDKSAPQQALTNAWLQSLLDIQTENRDWADFLETVKVDLAPDAVYVFTPKSRILALPRGATPVDFAYAIHTNLGDQTVAAKVNNALVPLRTELRSGDVVEIITAPTSRPNPSWLSFVRTGRARSKIRHSLRTTQQAESIELGRRLMQSALRHEHLDLAALDDGVWDKLLRWTGFKARDDLFADIGLGKRVADILAKRVVALVSPQDALSAPLLDTIERLESRAGRDSQSTLQLDGSEGISVRYATCCRPIPGDAIIGYLGKGEGLIVHQQDCDTARRLFQKDPDRWIDLSWADECTRPFETGLSVIVQNTKGVLARVAAAISEHDSDIAHVTMDEDTQQATTELRFVVQVRDRKHLADVLRALRRLKFVVRASRMKNRASGTAA</sequence>
<dbReference type="CDD" id="cd01668">
    <property type="entry name" value="TGS_RSH"/>
    <property type="match status" value="1"/>
</dbReference>
<dbReference type="Pfam" id="PF13291">
    <property type="entry name" value="ACT_4"/>
    <property type="match status" value="1"/>
</dbReference>
<dbReference type="Pfam" id="PF02824">
    <property type="entry name" value="TGS"/>
    <property type="match status" value="1"/>
</dbReference>
<dbReference type="Gene3D" id="3.10.20.30">
    <property type="match status" value="1"/>
</dbReference>
<dbReference type="Gene3D" id="1.10.3210.10">
    <property type="entry name" value="Hypothetical protein af1432"/>
    <property type="match status" value="1"/>
</dbReference>